<reference evidence="2" key="1">
    <citation type="journal article" date="2015" name="Nat. Genet.">
        <title>The genome and transcriptome of the zoonotic hookworm Ancylostoma ceylanicum identify infection-specific gene families.</title>
        <authorList>
            <person name="Schwarz E.M."/>
            <person name="Hu Y."/>
            <person name="Antoshechkin I."/>
            <person name="Miller M.M."/>
            <person name="Sternberg P.W."/>
            <person name="Aroian R.V."/>
        </authorList>
    </citation>
    <scope>NUCLEOTIDE SEQUENCE</scope>
    <source>
        <strain evidence="2">HY135</strain>
    </source>
</reference>
<comment type="caution">
    <text evidence="1">The sequence shown here is derived from an EMBL/GenBank/DDBJ whole genome shotgun (WGS) entry which is preliminary data.</text>
</comment>
<proteinExistence type="predicted"/>
<keyword evidence="2" id="KW-1185">Reference proteome</keyword>
<gene>
    <name evidence="1" type="primary">Acey_s0341.g3001</name>
    <name evidence="1" type="ORF">Y032_0341g3001</name>
</gene>
<organism evidence="1 2">
    <name type="scientific">Ancylostoma ceylanicum</name>
    <dbReference type="NCBI Taxonomy" id="53326"/>
    <lineage>
        <taxon>Eukaryota</taxon>
        <taxon>Metazoa</taxon>
        <taxon>Ecdysozoa</taxon>
        <taxon>Nematoda</taxon>
        <taxon>Chromadorea</taxon>
        <taxon>Rhabditida</taxon>
        <taxon>Rhabditina</taxon>
        <taxon>Rhabditomorpha</taxon>
        <taxon>Strongyloidea</taxon>
        <taxon>Ancylostomatidae</taxon>
        <taxon>Ancylostomatinae</taxon>
        <taxon>Ancylostoma</taxon>
    </lineage>
</organism>
<dbReference type="Proteomes" id="UP000024635">
    <property type="component" value="Unassembled WGS sequence"/>
</dbReference>
<accession>A0A016RXZ8</accession>
<name>A0A016RXZ8_9BILA</name>
<protein>
    <submittedName>
        <fullName evidence="1">Uncharacterized protein</fullName>
    </submittedName>
</protein>
<evidence type="ECO:0000313" key="2">
    <source>
        <dbReference type="Proteomes" id="UP000024635"/>
    </source>
</evidence>
<evidence type="ECO:0000313" key="1">
    <source>
        <dbReference type="EMBL" id="EYB83161.1"/>
    </source>
</evidence>
<sequence>MLDETHVLAIGMSALLFAAGFFLAQAVAKTARENIAFAPQLTLVDFVPDLEKERLWDCGFPADDCTALALSAARMGSFSRLKHGSQGSQLSAICNSFERIFETRPASLSSLAREPSPAKAHMDSS</sequence>
<dbReference type="EMBL" id="JARK01001677">
    <property type="protein sequence ID" value="EYB83161.1"/>
    <property type="molecule type" value="Genomic_DNA"/>
</dbReference>
<dbReference type="AlphaFoldDB" id="A0A016RXZ8"/>